<dbReference type="EMBL" id="CP031761">
    <property type="protein sequence ID" value="AXR03858.1"/>
    <property type="molecule type" value="Genomic_DNA"/>
</dbReference>
<organism evidence="1 2">
    <name type="scientific">Pseudoalteromonas piscicida</name>
    <dbReference type="NCBI Taxonomy" id="43662"/>
    <lineage>
        <taxon>Bacteria</taxon>
        <taxon>Pseudomonadati</taxon>
        <taxon>Pseudomonadota</taxon>
        <taxon>Gammaproteobacteria</taxon>
        <taxon>Alteromonadales</taxon>
        <taxon>Pseudoalteromonadaceae</taxon>
        <taxon>Pseudoalteromonas</taxon>
    </lineage>
</organism>
<proteinExistence type="predicted"/>
<dbReference type="KEGG" id="ppis:B1L02_18390"/>
<evidence type="ECO:0000313" key="1">
    <source>
        <dbReference type="EMBL" id="AXR03858.1"/>
    </source>
</evidence>
<dbReference type="Proteomes" id="UP000258102">
    <property type="component" value="Chromosome 1"/>
</dbReference>
<accession>A0AAD0W6D9</accession>
<dbReference type="AlphaFoldDB" id="A0AAD0W6D9"/>
<protein>
    <submittedName>
        <fullName evidence="1">Uncharacterized protein</fullName>
    </submittedName>
</protein>
<evidence type="ECO:0000313" key="2">
    <source>
        <dbReference type="Proteomes" id="UP000258102"/>
    </source>
</evidence>
<name>A0AAD0W6D9_PSEO7</name>
<gene>
    <name evidence="1" type="ORF">D0511_18470</name>
</gene>
<sequence>MKDLHQNMQDVTEAKELLVKVEGGLSPIKFPGDDKLPPCDWWVCPQPLYGVIIDPPFEKF</sequence>
<dbReference type="RefSeq" id="WP_010607028.1">
    <property type="nucleotide sequence ID" value="NZ_CP021646.1"/>
</dbReference>
<reference evidence="1 2" key="1">
    <citation type="submission" date="2018-08" db="EMBL/GenBank/DDBJ databases">
        <title>Whole Genome Sequences of Two Pseudoalteromonas piscicida Strains, DE1-A and DE2-A, which Exhibit Strong Antibacterial Activity against Vibrio vulnificus.</title>
        <authorList>
            <person name="Richards G.P."/>
            <person name="Needleman D.S."/>
            <person name="Watson M.A."/>
            <person name="Polson S.W."/>
        </authorList>
    </citation>
    <scope>NUCLEOTIDE SEQUENCE [LARGE SCALE GENOMIC DNA]</scope>
    <source>
        <strain evidence="1 2">DE2-A</strain>
    </source>
</reference>